<protein>
    <submittedName>
        <fullName evidence="1">Uncharacterized protein</fullName>
    </submittedName>
</protein>
<comment type="caution">
    <text evidence="1">The sequence shown here is derived from an EMBL/GenBank/DDBJ whole genome shotgun (WGS) entry which is preliminary data.</text>
</comment>
<organism evidence="1 2">
    <name type="scientific">Brevundimonas balnearis</name>
    <dbReference type="NCBI Taxonomy" id="1572858"/>
    <lineage>
        <taxon>Bacteria</taxon>
        <taxon>Pseudomonadati</taxon>
        <taxon>Pseudomonadota</taxon>
        <taxon>Alphaproteobacteria</taxon>
        <taxon>Caulobacterales</taxon>
        <taxon>Caulobacteraceae</taxon>
        <taxon>Brevundimonas</taxon>
    </lineage>
</organism>
<proteinExistence type="predicted"/>
<gene>
    <name evidence="1" type="ORF">ACFFGE_09635</name>
</gene>
<keyword evidence="2" id="KW-1185">Reference proteome</keyword>
<dbReference type="RefSeq" id="WP_376836136.1">
    <property type="nucleotide sequence ID" value="NZ_JBHLSW010000006.1"/>
</dbReference>
<dbReference type="Proteomes" id="UP001589906">
    <property type="component" value="Unassembled WGS sequence"/>
</dbReference>
<evidence type="ECO:0000313" key="2">
    <source>
        <dbReference type="Proteomes" id="UP001589906"/>
    </source>
</evidence>
<sequence>MSRYLSFKRLAILFFGLFAVAVTATLAFQRYWVEPGERCEAEGGWWDLEGRTCAQPIYIPDITGRPAGVSRAEASNAQNRKLLSLERQAREQGQQ</sequence>
<reference evidence="1 2" key="1">
    <citation type="submission" date="2024-09" db="EMBL/GenBank/DDBJ databases">
        <authorList>
            <person name="Sun Q."/>
            <person name="Mori K."/>
        </authorList>
    </citation>
    <scope>NUCLEOTIDE SEQUENCE [LARGE SCALE GENOMIC DNA]</scope>
    <source>
        <strain evidence="1 2">NCAIM B.02621</strain>
    </source>
</reference>
<name>A0ABV6R3D4_9CAUL</name>
<evidence type="ECO:0000313" key="1">
    <source>
        <dbReference type="EMBL" id="MFC0634139.1"/>
    </source>
</evidence>
<dbReference type="EMBL" id="JBHLSW010000006">
    <property type="protein sequence ID" value="MFC0634139.1"/>
    <property type="molecule type" value="Genomic_DNA"/>
</dbReference>
<accession>A0ABV6R3D4</accession>